<dbReference type="Gene3D" id="1.10.1200.10">
    <property type="entry name" value="ACP-like"/>
    <property type="match status" value="1"/>
</dbReference>
<dbReference type="Pfam" id="PF00668">
    <property type="entry name" value="Condensation"/>
    <property type="match status" value="1"/>
</dbReference>
<dbReference type="VEuPathDB" id="FungiDB:AFUB_078040"/>
<reference evidence="8 9" key="1">
    <citation type="journal article" date="2008" name="PLoS Genet.">
        <title>Genomic islands in the pathogenic filamentous fungus Aspergillus fumigatus.</title>
        <authorList>
            <person name="Fedorova N.D."/>
            <person name="Khaldi N."/>
            <person name="Joardar V.S."/>
            <person name="Maiti R."/>
            <person name="Amedeo P."/>
            <person name="Anderson M.J."/>
            <person name="Crabtree J."/>
            <person name="Silva J.C."/>
            <person name="Badger J.H."/>
            <person name="Albarraq A."/>
            <person name="Angiuoli S."/>
            <person name="Bussey H."/>
            <person name="Bowyer P."/>
            <person name="Cotty P.J."/>
            <person name="Dyer P.S."/>
            <person name="Egan A."/>
            <person name="Galens K."/>
            <person name="Fraser-Liggett C.M."/>
            <person name="Haas B.J."/>
            <person name="Inman J.M."/>
            <person name="Kent R."/>
            <person name="Lemieux S."/>
            <person name="Malavazi I."/>
            <person name="Orvis J."/>
            <person name="Roemer T."/>
            <person name="Ronning C.M."/>
            <person name="Sundaram J.P."/>
            <person name="Sutton G."/>
            <person name="Turner G."/>
            <person name="Venter J.C."/>
            <person name="White O.R."/>
            <person name="Whitty B.R."/>
            <person name="Youngman P."/>
            <person name="Wolfe K.H."/>
            <person name="Goldman G.H."/>
            <person name="Wortman J.R."/>
            <person name="Jiang B."/>
            <person name="Denning D.W."/>
            <person name="Nierman W.C."/>
        </authorList>
    </citation>
    <scope>NUCLEOTIDE SEQUENCE [LARGE SCALE GENOMIC DNA]</scope>
    <source>
        <strain evidence="9">CBS 144.89 / FGSC A1163 / CEA10</strain>
    </source>
</reference>
<evidence type="ECO:0000313" key="8">
    <source>
        <dbReference type="EMBL" id="EDP49773.1"/>
    </source>
</evidence>
<dbReference type="SUPFAM" id="SSF56801">
    <property type="entry name" value="Acetyl-CoA synthetase-like"/>
    <property type="match status" value="1"/>
</dbReference>
<dbReference type="InterPro" id="IPR000873">
    <property type="entry name" value="AMP-dep_synth/lig_dom"/>
</dbReference>
<dbReference type="AlphaFoldDB" id="B0Y8P2"/>
<evidence type="ECO:0000259" key="7">
    <source>
        <dbReference type="PROSITE" id="PS50075"/>
    </source>
</evidence>
<dbReference type="InterPro" id="IPR009081">
    <property type="entry name" value="PP-bd_ACP"/>
</dbReference>
<dbReference type="SUPFAM" id="SSF47336">
    <property type="entry name" value="ACP-like"/>
    <property type="match status" value="1"/>
</dbReference>
<evidence type="ECO:0000256" key="3">
    <source>
        <dbReference type="ARBA" id="ARBA00022598"/>
    </source>
</evidence>
<dbReference type="SUPFAM" id="SSF52777">
    <property type="entry name" value="CoA-dependent acyltransferases"/>
    <property type="match status" value="2"/>
</dbReference>
<evidence type="ECO:0000256" key="4">
    <source>
        <dbReference type="ARBA" id="ARBA00022737"/>
    </source>
</evidence>
<dbReference type="Pfam" id="PF00550">
    <property type="entry name" value="PP-binding"/>
    <property type="match status" value="1"/>
</dbReference>
<dbReference type="Gene3D" id="3.30.559.30">
    <property type="entry name" value="Nonribosomal peptide synthetase, condensation domain"/>
    <property type="match status" value="1"/>
</dbReference>
<dbReference type="Gene3D" id="3.30.559.10">
    <property type="entry name" value="Chloramphenicol acetyltransferase-like domain"/>
    <property type="match status" value="1"/>
</dbReference>
<dbReference type="PANTHER" id="PTHR45527">
    <property type="entry name" value="NONRIBOSOMAL PEPTIDE SYNTHETASE"/>
    <property type="match status" value="1"/>
</dbReference>
<dbReference type="EMBL" id="DS499599">
    <property type="protein sequence ID" value="EDP49773.1"/>
    <property type="molecule type" value="Genomic_DNA"/>
</dbReference>
<dbReference type="PhylomeDB" id="B0Y8P2"/>
<dbReference type="Proteomes" id="UP000001699">
    <property type="component" value="Unassembled WGS sequence"/>
</dbReference>
<dbReference type="InterPro" id="IPR001242">
    <property type="entry name" value="Condensation_dom"/>
</dbReference>
<name>B0Y8P2_ASPFC</name>
<dbReference type="GO" id="GO:0016874">
    <property type="term" value="F:ligase activity"/>
    <property type="evidence" value="ECO:0007669"/>
    <property type="project" value="UniProtKB-KW"/>
</dbReference>
<dbReference type="Gene3D" id="3.30.300.30">
    <property type="match status" value="1"/>
</dbReference>
<evidence type="ECO:0000256" key="1">
    <source>
        <dbReference type="ARBA" id="ARBA00022450"/>
    </source>
</evidence>
<dbReference type="InterPro" id="IPR036736">
    <property type="entry name" value="ACP-like_sf"/>
</dbReference>
<dbReference type="PANTHER" id="PTHR45527:SF3">
    <property type="entry name" value="SIDEROPHORE SYNTHETASE (EUROFUNG)"/>
    <property type="match status" value="1"/>
</dbReference>
<dbReference type="HOGENOM" id="CLU_000022_60_3_1"/>
<dbReference type="CDD" id="cd05918">
    <property type="entry name" value="A_NRPS_SidN3_like"/>
    <property type="match status" value="1"/>
</dbReference>
<keyword evidence="3" id="KW-0436">Ligase</keyword>
<gene>
    <name evidence="8" type="ORF">AFUB_078040</name>
</gene>
<comment type="similarity">
    <text evidence="6">Belongs to the NRP synthetase family.</text>
</comment>
<protein>
    <submittedName>
        <fullName evidence="8">Nonribosomal peptide synthase, putative</fullName>
    </submittedName>
</protein>
<dbReference type="Pfam" id="PF00501">
    <property type="entry name" value="AMP-binding"/>
    <property type="match status" value="1"/>
</dbReference>
<dbReference type="GO" id="GO:0031177">
    <property type="term" value="F:phosphopantetheine binding"/>
    <property type="evidence" value="ECO:0007669"/>
    <property type="project" value="TreeGrafter"/>
</dbReference>
<dbReference type="InterPro" id="IPR042099">
    <property type="entry name" value="ANL_N_sf"/>
</dbReference>
<keyword evidence="2" id="KW-0597">Phosphoprotein</keyword>
<dbReference type="InterPro" id="IPR045851">
    <property type="entry name" value="AMP-bd_C_sf"/>
</dbReference>
<proteinExistence type="inferred from homology"/>
<organism evidence="8 9">
    <name type="scientific">Aspergillus fumigatus (strain CBS 144.89 / FGSC A1163 / CEA10)</name>
    <name type="common">Neosartorya fumigata</name>
    <dbReference type="NCBI Taxonomy" id="451804"/>
    <lineage>
        <taxon>Eukaryota</taxon>
        <taxon>Fungi</taxon>
        <taxon>Dikarya</taxon>
        <taxon>Ascomycota</taxon>
        <taxon>Pezizomycotina</taxon>
        <taxon>Eurotiomycetes</taxon>
        <taxon>Eurotiomycetidae</taxon>
        <taxon>Eurotiales</taxon>
        <taxon>Aspergillaceae</taxon>
        <taxon>Aspergillus</taxon>
        <taxon>Aspergillus subgen. Fumigati</taxon>
    </lineage>
</organism>
<evidence type="ECO:0000256" key="6">
    <source>
        <dbReference type="ARBA" id="ARBA00029454"/>
    </source>
</evidence>
<keyword evidence="1" id="KW-0596">Phosphopantetheine</keyword>
<dbReference type="InterPro" id="IPR023213">
    <property type="entry name" value="CAT-like_dom_sf"/>
</dbReference>
<dbReference type="GO" id="GO:0005737">
    <property type="term" value="C:cytoplasm"/>
    <property type="evidence" value="ECO:0007669"/>
    <property type="project" value="TreeGrafter"/>
</dbReference>
<evidence type="ECO:0000256" key="5">
    <source>
        <dbReference type="ARBA" id="ARBA00023026"/>
    </source>
</evidence>
<feature type="domain" description="Carrier" evidence="7">
    <location>
        <begin position="642"/>
        <end position="719"/>
    </location>
</feature>
<dbReference type="OrthoDB" id="416786at2759"/>
<keyword evidence="4" id="KW-0677">Repeat</keyword>
<dbReference type="Gene3D" id="3.40.50.12780">
    <property type="entry name" value="N-terminal domain of ligase-like"/>
    <property type="match status" value="1"/>
</dbReference>
<evidence type="ECO:0000256" key="2">
    <source>
        <dbReference type="ARBA" id="ARBA00022553"/>
    </source>
</evidence>
<evidence type="ECO:0000313" key="9">
    <source>
        <dbReference type="Proteomes" id="UP000001699"/>
    </source>
</evidence>
<dbReference type="GO" id="GO:0044550">
    <property type="term" value="P:secondary metabolite biosynthetic process"/>
    <property type="evidence" value="ECO:0007669"/>
    <property type="project" value="TreeGrafter"/>
</dbReference>
<keyword evidence="5" id="KW-0843">Virulence</keyword>
<dbReference type="PROSITE" id="PS50075">
    <property type="entry name" value="CARRIER"/>
    <property type="match status" value="1"/>
</dbReference>
<dbReference type="FunFam" id="3.30.300.30:FF:000015">
    <property type="entry name" value="Nonribosomal peptide synthase SidD"/>
    <property type="match status" value="1"/>
</dbReference>
<dbReference type="NCBIfam" id="TIGR01733">
    <property type="entry name" value="AA-adenyl-dom"/>
    <property type="match status" value="1"/>
</dbReference>
<keyword evidence="9" id="KW-1185">Reference proteome</keyword>
<dbReference type="GO" id="GO:0043041">
    <property type="term" value="P:amino acid activation for nonribosomal peptide biosynthetic process"/>
    <property type="evidence" value="ECO:0007669"/>
    <property type="project" value="TreeGrafter"/>
</dbReference>
<dbReference type="InterPro" id="IPR010071">
    <property type="entry name" value="AA_adenyl_dom"/>
</dbReference>
<accession>B0Y8P2</accession>
<sequence length="1160" mass="128658">MPDLIQTKSVVLGYGVKMVLAPAKAARSLLIREEAVWRFSLPRVLSTPTTMLETTEPIAHASELDKPSIVVTNTEVDTEDNTSSVLGRYIPQKCLQNARLAAVNSCVNEIFEARFRERPDAPAVCAWDGSYTYRELNDRSSALAHKLRRRGVQAEVLVALLFEKSKFSVVAMHAVIKAGGAFQLWDPSLPVARLGGMFAESKAHLVLASAANARLAAEISENVMVVDESLVPPWESAPLNPGTQPENALYCVFTSGSTGKPKGFLMDHRAFCTCALGVGELLGLNGASRLIQFSANSFDLATFDHILPFLCGACLCIPSEEERKGDLTRAFNRYRATHAVLTPTVSRLLEPEKLTTLQVLLLAGEAPSREDIRRWASTVGLLNGYSPAEAGCITIVNPSLQESHPSKIGFPVSVVPWVVDPDDCNRLVPAGEVGELVLQGHTLARGYFGRPDQSKAAFIPTPAWVRQFGYETYGRLYRTGDLVRFDAEDESLVYIGRKDSQVKIRGQRLELGEVEHALQQFFPRPQIVVVELLTAEDREPALVGFVYQPGSSQHMPAPPQHQDNSLFLVADDQFCADAQKALASLRDILPPYMIPSDLLRISHLPMVPSGKTDRRLIRMRAVDLAPEERRKYSSVLGQSRDQPVTQLEESLLGLWATCLKLPPSQIGVLDNFFHLGGGSLEAIHLAAEARNMGFAELSSAAVFQCPTIREMAGMLDGVTASVQGQDPRGCTSFQLESSLVAELLRKSQCTLEDLQEGFLPLTPFQEKTAKMKPMHLLLDIPGIDHSRLEAAWALVLEKHISFRSIYVEHQGRVYQAFLRQPDTVSIPIRWCDEPVHECAARFCEQDVDLILDGRPWWSMTRINNKIDSVLVLRLTHAQWDALTLDVLFKDFMAAYESRELSRRDLEFPAYMRFRLRHNASPATVRFWSTFLHGSRLTQPLLLDGAAEVDPGNEAMVFVSQQIPMLTPPHGITLGSVFRAAWAFVLARYTGQEDVVFGEFVEGRSLLVKSVEKVTGCAAAETPMRIVVSPTASARDLLKHSQEQYVARIPYETCELEDIVPSSTSWPTDTTFNHILVIQHEPVLPPVALDGRPCPHRWAFHGRLEDVYVQMVFGPDTLHVGMSGPEIRLSRTIATQLVEKLASTITQFNDRPEALLSEITV</sequence>